<sequence>MGDLYAFEDSPCGLPGRKPMKKAFVHIQCAMPAIESFAWSLLTGTIGTLILAGFFSGIMSLETLSILLPVVIGGNAAISGYMLIERTEDEIERKKTMAAVVGTLVALVSFVSVNALCFRMGGFYLMSGVQGLVAAVIGTVGGWSGGVLAVKYKALKVQIP</sequence>
<proteinExistence type="predicted"/>
<feature type="transmembrane region" description="Helical" evidence="1">
    <location>
        <begin position="128"/>
        <end position="150"/>
    </location>
</feature>
<evidence type="ECO:0000313" key="3">
    <source>
        <dbReference type="Proteomes" id="UP000427906"/>
    </source>
</evidence>
<dbReference type="KEGG" id="dalk:DSCA_26810"/>
<dbReference type="Proteomes" id="UP000427906">
    <property type="component" value="Chromosome"/>
</dbReference>
<dbReference type="AlphaFoldDB" id="A0A5K7YPB2"/>
<keyword evidence="1" id="KW-0472">Membrane</keyword>
<name>A0A5K7YPB2_9BACT</name>
<keyword evidence="3" id="KW-1185">Reference proteome</keyword>
<reference evidence="2 3" key="1">
    <citation type="submission" date="2019-11" db="EMBL/GenBank/DDBJ databases">
        <title>Comparative genomics of hydrocarbon-degrading Desulfosarcina strains.</title>
        <authorList>
            <person name="Watanabe M."/>
            <person name="Kojima H."/>
            <person name="Fukui M."/>
        </authorList>
    </citation>
    <scope>NUCLEOTIDE SEQUENCE [LARGE SCALE GENOMIC DNA]</scope>
    <source>
        <strain evidence="2 3">PL12</strain>
    </source>
</reference>
<keyword evidence="1" id="KW-0812">Transmembrane</keyword>
<feature type="transmembrane region" description="Helical" evidence="1">
    <location>
        <begin position="64"/>
        <end position="84"/>
    </location>
</feature>
<evidence type="ECO:0000256" key="1">
    <source>
        <dbReference type="SAM" id="Phobius"/>
    </source>
</evidence>
<evidence type="ECO:0000313" key="2">
    <source>
        <dbReference type="EMBL" id="BBO68751.1"/>
    </source>
</evidence>
<gene>
    <name evidence="2" type="ORF">DSCA_26810</name>
</gene>
<accession>A0A5K7YPB2</accession>
<dbReference type="EMBL" id="AP021874">
    <property type="protein sequence ID" value="BBO68751.1"/>
    <property type="molecule type" value="Genomic_DNA"/>
</dbReference>
<organism evidence="2 3">
    <name type="scientific">Desulfosarcina alkanivorans</name>
    <dbReference type="NCBI Taxonomy" id="571177"/>
    <lineage>
        <taxon>Bacteria</taxon>
        <taxon>Pseudomonadati</taxon>
        <taxon>Thermodesulfobacteriota</taxon>
        <taxon>Desulfobacteria</taxon>
        <taxon>Desulfobacterales</taxon>
        <taxon>Desulfosarcinaceae</taxon>
        <taxon>Desulfosarcina</taxon>
    </lineage>
</organism>
<protein>
    <submittedName>
        <fullName evidence="2">Uncharacterized protein</fullName>
    </submittedName>
</protein>
<feature type="transmembrane region" description="Helical" evidence="1">
    <location>
        <begin position="96"/>
        <end position="116"/>
    </location>
</feature>
<feature type="transmembrane region" description="Helical" evidence="1">
    <location>
        <begin position="37"/>
        <end position="58"/>
    </location>
</feature>
<keyword evidence="1" id="KW-1133">Transmembrane helix</keyword>